<keyword evidence="9 12" id="KW-1133">Transmembrane helix</keyword>
<dbReference type="RefSeq" id="WP_204065866.1">
    <property type="nucleotide sequence ID" value="NZ_BOOJ01000034.1"/>
</dbReference>
<reference evidence="13 14" key="1">
    <citation type="submission" date="2021-01" db="EMBL/GenBank/DDBJ databases">
        <title>Whole genome shotgun sequence of Planobispora siamensis NBRC 107568.</title>
        <authorList>
            <person name="Komaki H."/>
            <person name="Tamura T."/>
        </authorList>
    </citation>
    <scope>NUCLEOTIDE SEQUENCE [LARGE SCALE GENOMIC DNA]</scope>
    <source>
        <strain evidence="13 14">NBRC 107568</strain>
    </source>
</reference>
<dbReference type="GO" id="GO:0020037">
    <property type="term" value="F:heme binding"/>
    <property type="evidence" value="ECO:0007669"/>
    <property type="project" value="TreeGrafter"/>
</dbReference>
<feature type="transmembrane region" description="Helical" evidence="12">
    <location>
        <begin position="296"/>
        <end position="314"/>
    </location>
</feature>
<keyword evidence="8" id="KW-0249">Electron transport</keyword>
<evidence type="ECO:0000256" key="6">
    <source>
        <dbReference type="ARBA" id="ARBA00022692"/>
    </source>
</evidence>
<organism evidence="13 14">
    <name type="scientific">Planobispora siamensis</name>
    <dbReference type="NCBI Taxonomy" id="936338"/>
    <lineage>
        <taxon>Bacteria</taxon>
        <taxon>Bacillati</taxon>
        <taxon>Actinomycetota</taxon>
        <taxon>Actinomycetes</taxon>
        <taxon>Streptosporangiales</taxon>
        <taxon>Streptosporangiaceae</taxon>
        <taxon>Planobispora</taxon>
    </lineage>
</organism>
<keyword evidence="7" id="KW-0479">Metal-binding</keyword>
<keyword evidence="14" id="KW-1185">Reference proteome</keyword>
<evidence type="ECO:0000256" key="12">
    <source>
        <dbReference type="SAM" id="Phobius"/>
    </source>
</evidence>
<feature type="transmembrane region" description="Helical" evidence="12">
    <location>
        <begin position="180"/>
        <end position="205"/>
    </location>
</feature>
<comment type="caution">
    <text evidence="13">The sequence shown here is derived from an EMBL/GenBank/DDBJ whole genome shotgun (WGS) entry which is preliminary data.</text>
</comment>
<gene>
    <name evidence="13" type="primary">cydA_2</name>
    <name evidence="13" type="ORF">Psi01_43290</name>
</gene>
<dbReference type="GO" id="GO:0070069">
    <property type="term" value="C:cytochrome complex"/>
    <property type="evidence" value="ECO:0007669"/>
    <property type="project" value="InterPro"/>
</dbReference>
<evidence type="ECO:0000256" key="11">
    <source>
        <dbReference type="ARBA" id="ARBA00023136"/>
    </source>
</evidence>
<protein>
    <submittedName>
        <fullName evidence="13">Cytochrome ubiquinol oxidase subunit I</fullName>
    </submittedName>
</protein>
<sequence>MDVLDLARLQFAVTGSLHFLFVVLTLGLAPLVAIMQTLWTFRGNPVHERMTRFWGQIYVINYALGIMTGLVMEFQFGLSWSGLSHYAGDVFGAPLAIETLGAFFLESTFLGLWIFGWHRLPPKLHLACIWIVTLTAYASAFWIMAANAFLQNPAGAVERGGHLELVDFGAMLTNPMLVFALPHVIGAALLTGGCVVMGASAYHLFRRTAEREFFTKSLRLGVVVAAIGAMVAVGFGFAQFGPVGEFQPGKFDGGAPLVMAGFGFMILIGELLQLFIAFFLLPVIYWLPRWRWVHPIVMLITPLPFVAAILGWLAREVGRQPWLIYGKLTVADAMSPGLTSGTITLSLVAFTAVLGLLAVVDYLLIARTVRRGPAAATLGVPSGPGGPAPERATALSL</sequence>
<evidence type="ECO:0000256" key="1">
    <source>
        <dbReference type="ARBA" id="ARBA00004651"/>
    </source>
</evidence>
<dbReference type="PANTHER" id="PTHR30365:SF15">
    <property type="entry name" value="CYTOCHROME BD UBIQUINOL OXIDASE SUBUNIT 1"/>
    <property type="match status" value="1"/>
</dbReference>
<evidence type="ECO:0000256" key="3">
    <source>
        <dbReference type="ARBA" id="ARBA00022448"/>
    </source>
</evidence>
<proteinExistence type="inferred from homology"/>
<dbReference type="GO" id="GO:0019646">
    <property type="term" value="P:aerobic electron transport chain"/>
    <property type="evidence" value="ECO:0007669"/>
    <property type="project" value="InterPro"/>
</dbReference>
<evidence type="ECO:0000313" key="13">
    <source>
        <dbReference type="EMBL" id="GIH93699.1"/>
    </source>
</evidence>
<keyword evidence="5" id="KW-0349">Heme</keyword>
<keyword evidence="6 12" id="KW-0812">Transmembrane</keyword>
<keyword evidence="4" id="KW-1003">Cell membrane</keyword>
<comment type="similarity">
    <text evidence="2">Belongs to the cytochrome ubiquinol oxidase subunit 1 family.</text>
</comment>
<evidence type="ECO:0000256" key="2">
    <source>
        <dbReference type="ARBA" id="ARBA00009819"/>
    </source>
</evidence>
<dbReference type="Proteomes" id="UP000619788">
    <property type="component" value="Unassembled WGS sequence"/>
</dbReference>
<feature type="transmembrane region" description="Helical" evidence="12">
    <location>
        <begin position="20"/>
        <end position="41"/>
    </location>
</feature>
<dbReference type="AlphaFoldDB" id="A0A8J3SK20"/>
<evidence type="ECO:0000256" key="9">
    <source>
        <dbReference type="ARBA" id="ARBA00022989"/>
    </source>
</evidence>
<feature type="transmembrane region" description="Helical" evidence="12">
    <location>
        <begin position="127"/>
        <end position="150"/>
    </location>
</feature>
<accession>A0A8J3SK20</accession>
<feature type="transmembrane region" description="Helical" evidence="12">
    <location>
        <begin position="343"/>
        <end position="364"/>
    </location>
</feature>
<feature type="transmembrane region" description="Helical" evidence="12">
    <location>
        <begin position="53"/>
        <end position="71"/>
    </location>
</feature>
<dbReference type="GO" id="GO:0005886">
    <property type="term" value="C:plasma membrane"/>
    <property type="evidence" value="ECO:0007669"/>
    <property type="project" value="UniProtKB-SubCell"/>
</dbReference>
<feature type="transmembrane region" description="Helical" evidence="12">
    <location>
        <begin position="258"/>
        <end position="284"/>
    </location>
</feature>
<comment type="subcellular location">
    <subcellularLocation>
        <location evidence="1">Cell membrane</location>
        <topology evidence="1">Multi-pass membrane protein</topology>
    </subcellularLocation>
</comment>
<feature type="transmembrane region" description="Helical" evidence="12">
    <location>
        <begin position="217"/>
        <end position="238"/>
    </location>
</feature>
<dbReference type="EMBL" id="BOOJ01000034">
    <property type="protein sequence ID" value="GIH93699.1"/>
    <property type="molecule type" value="Genomic_DNA"/>
</dbReference>
<dbReference type="PIRSF" id="PIRSF006446">
    <property type="entry name" value="Cyt_quinol_oxidase_1"/>
    <property type="match status" value="1"/>
</dbReference>
<dbReference type="InterPro" id="IPR002585">
    <property type="entry name" value="Cyt-d_ubiquinol_oxidase_su_1"/>
</dbReference>
<evidence type="ECO:0000256" key="5">
    <source>
        <dbReference type="ARBA" id="ARBA00022617"/>
    </source>
</evidence>
<feature type="transmembrane region" description="Helical" evidence="12">
    <location>
        <begin position="91"/>
        <end position="115"/>
    </location>
</feature>
<keyword evidence="10" id="KW-0408">Iron</keyword>
<keyword evidence="11 12" id="KW-0472">Membrane</keyword>
<dbReference type="Pfam" id="PF01654">
    <property type="entry name" value="Cyt_bd_oxida_I"/>
    <property type="match status" value="2"/>
</dbReference>
<dbReference type="GO" id="GO:0016682">
    <property type="term" value="F:oxidoreductase activity, acting on diphenols and related substances as donors, oxygen as acceptor"/>
    <property type="evidence" value="ECO:0007669"/>
    <property type="project" value="TreeGrafter"/>
</dbReference>
<keyword evidence="3" id="KW-0813">Transport</keyword>
<dbReference type="PANTHER" id="PTHR30365">
    <property type="entry name" value="CYTOCHROME D UBIQUINOL OXIDASE"/>
    <property type="match status" value="1"/>
</dbReference>
<evidence type="ECO:0000256" key="7">
    <source>
        <dbReference type="ARBA" id="ARBA00022723"/>
    </source>
</evidence>
<dbReference type="GO" id="GO:0046872">
    <property type="term" value="F:metal ion binding"/>
    <property type="evidence" value="ECO:0007669"/>
    <property type="project" value="UniProtKB-KW"/>
</dbReference>
<name>A0A8J3SK20_9ACTN</name>
<evidence type="ECO:0000256" key="8">
    <source>
        <dbReference type="ARBA" id="ARBA00022982"/>
    </source>
</evidence>
<evidence type="ECO:0000313" key="14">
    <source>
        <dbReference type="Proteomes" id="UP000619788"/>
    </source>
</evidence>
<dbReference type="GO" id="GO:0009055">
    <property type="term" value="F:electron transfer activity"/>
    <property type="evidence" value="ECO:0007669"/>
    <property type="project" value="InterPro"/>
</dbReference>
<evidence type="ECO:0000256" key="10">
    <source>
        <dbReference type="ARBA" id="ARBA00023004"/>
    </source>
</evidence>
<evidence type="ECO:0000256" key="4">
    <source>
        <dbReference type="ARBA" id="ARBA00022475"/>
    </source>
</evidence>